<evidence type="ECO:0000256" key="7">
    <source>
        <dbReference type="ARBA" id="ARBA00032554"/>
    </source>
</evidence>
<dbReference type="EMBL" id="BARW01001243">
    <property type="protein sequence ID" value="GAI72568.1"/>
    <property type="molecule type" value="Genomic_DNA"/>
</dbReference>
<dbReference type="NCBIfam" id="TIGR00154">
    <property type="entry name" value="ispE"/>
    <property type="match status" value="1"/>
</dbReference>
<evidence type="ECO:0000256" key="6">
    <source>
        <dbReference type="ARBA" id="ARBA00022840"/>
    </source>
</evidence>
<evidence type="ECO:0000256" key="1">
    <source>
        <dbReference type="ARBA" id="ARBA00009684"/>
    </source>
</evidence>
<dbReference type="GO" id="GO:0016114">
    <property type="term" value="P:terpenoid biosynthetic process"/>
    <property type="evidence" value="ECO:0007669"/>
    <property type="project" value="InterPro"/>
</dbReference>
<keyword evidence="6" id="KW-0067">ATP-binding</keyword>
<protein>
    <recommendedName>
        <fullName evidence="2">4-(cytidine 5'-diphospho)-2-C-methyl-D-erythritol kinase</fullName>
        <ecNumber evidence="2">2.7.1.148</ecNumber>
    </recommendedName>
    <alternativeName>
        <fullName evidence="7">4-(cytidine-5'-diphospho)-2-C-methyl-D-erythritol kinase</fullName>
    </alternativeName>
</protein>
<feature type="domain" description="GHMP kinase N-terminal" evidence="8">
    <location>
        <begin position="56"/>
        <end position="136"/>
    </location>
</feature>
<evidence type="ECO:0000259" key="8">
    <source>
        <dbReference type="Pfam" id="PF00288"/>
    </source>
</evidence>
<keyword evidence="4" id="KW-0547">Nucleotide-binding</keyword>
<evidence type="ECO:0000256" key="3">
    <source>
        <dbReference type="ARBA" id="ARBA00022679"/>
    </source>
</evidence>
<proteinExistence type="inferred from homology"/>
<keyword evidence="3" id="KW-0808">Transferase</keyword>
<comment type="similarity">
    <text evidence="1">Belongs to the GHMP kinase family. IspE subfamily.</text>
</comment>
<dbReference type="GO" id="GO:0050515">
    <property type="term" value="F:4-(cytidine 5'-diphospho)-2-C-methyl-D-erythritol kinase activity"/>
    <property type="evidence" value="ECO:0007669"/>
    <property type="project" value="UniProtKB-EC"/>
</dbReference>
<dbReference type="InterPro" id="IPR014721">
    <property type="entry name" value="Ribsml_uS5_D2-typ_fold_subgr"/>
</dbReference>
<evidence type="ECO:0000313" key="10">
    <source>
        <dbReference type="EMBL" id="GAI72568.1"/>
    </source>
</evidence>
<dbReference type="Pfam" id="PF00288">
    <property type="entry name" value="GHMP_kinases_N"/>
    <property type="match status" value="1"/>
</dbReference>
<feature type="domain" description="GHMP kinase C-terminal" evidence="9">
    <location>
        <begin position="207"/>
        <end position="262"/>
    </location>
</feature>
<evidence type="ECO:0000256" key="2">
    <source>
        <dbReference type="ARBA" id="ARBA00012052"/>
    </source>
</evidence>
<keyword evidence="5" id="KW-0418">Kinase</keyword>
<evidence type="ECO:0000256" key="4">
    <source>
        <dbReference type="ARBA" id="ARBA00022741"/>
    </source>
</evidence>
<accession>X1QWD1</accession>
<reference evidence="10" key="1">
    <citation type="journal article" date="2014" name="Front. Microbiol.">
        <title>High frequency of phylogenetically diverse reductive dehalogenase-homologous genes in deep subseafloor sedimentary metagenomes.</title>
        <authorList>
            <person name="Kawai M."/>
            <person name="Futagami T."/>
            <person name="Toyoda A."/>
            <person name="Takaki Y."/>
            <person name="Nishi S."/>
            <person name="Hori S."/>
            <person name="Arai W."/>
            <person name="Tsubouchi T."/>
            <person name="Morono Y."/>
            <person name="Uchiyama I."/>
            <person name="Ito T."/>
            <person name="Fujiyama A."/>
            <person name="Inagaki F."/>
            <person name="Takami H."/>
        </authorList>
    </citation>
    <scope>NUCLEOTIDE SEQUENCE</scope>
    <source>
        <strain evidence="10">Expedition CK06-06</strain>
    </source>
</reference>
<name>X1QWD1_9ZZZZ</name>
<dbReference type="PANTHER" id="PTHR43527:SF2">
    <property type="entry name" value="4-DIPHOSPHOCYTIDYL-2-C-METHYL-D-ERYTHRITOL KINASE, CHLOROPLASTIC"/>
    <property type="match status" value="1"/>
</dbReference>
<dbReference type="Gene3D" id="3.30.230.10">
    <property type="match status" value="1"/>
</dbReference>
<evidence type="ECO:0000259" key="9">
    <source>
        <dbReference type="Pfam" id="PF08544"/>
    </source>
</evidence>
<evidence type="ECO:0000256" key="5">
    <source>
        <dbReference type="ARBA" id="ARBA00022777"/>
    </source>
</evidence>
<organism evidence="10">
    <name type="scientific">marine sediment metagenome</name>
    <dbReference type="NCBI Taxonomy" id="412755"/>
    <lineage>
        <taxon>unclassified sequences</taxon>
        <taxon>metagenomes</taxon>
        <taxon>ecological metagenomes</taxon>
    </lineage>
</organism>
<dbReference type="InterPro" id="IPR036554">
    <property type="entry name" value="GHMP_kinase_C_sf"/>
</dbReference>
<dbReference type="GO" id="GO:0005524">
    <property type="term" value="F:ATP binding"/>
    <property type="evidence" value="ECO:0007669"/>
    <property type="project" value="UniProtKB-KW"/>
</dbReference>
<dbReference type="EC" id="2.7.1.148" evidence="2"/>
<gene>
    <name evidence="10" type="ORF">S12H4_04152</name>
</gene>
<dbReference type="Gene3D" id="3.30.70.890">
    <property type="entry name" value="GHMP kinase, C-terminal domain"/>
    <property type="match status" value="1"/>
</dbReference>
<dbReference type="InterPro" id="IPR020568">
    <property type="entry name" value="Ribosomal_Su5_D2-typ_SF"/>
</dbReference>
<dbReference type="AlphaFoldDB" id="X1QWD1"/>
<dbReference type="InterPro" id="IPR004424">
    <property type="entry name" value="IspE"/>
</dbReference>
<dbReference type="PIRSF" id="PIRSF010376">
    <property type="entry name" value="IspE"/>
    <property type="match status" value="1"/>
</dbReference>
<sequence>DRADGYHEIKSIMQSIGLSDELTFEILKRKNNHRSENKNGIYITCNNEDIPLDEKNLVHKAAALILDNYNLRDKYSIRINIEKHIPVCAGLAGGSTNAAATLVALDKLFNLNIKVTDITNLASEVGSDVPFCLKGGTTLAEGRGEKLSELPHLPFYWIILATNGGKFLSREVYGKFDLIGVEKKSIHKELVNNIMEKEFSDFFGKLRNDLEDVVVIEDKEILVVKEKASELGAIAAQMTGSGPTVFALCDDLKTALDVYEGLKPLSSRVFLSHTKPNSLTVYS</sequence>
<dbReference type="HAMAP" id="MF_00061">
    <property type="entry name" value="IspE"/>
    <property type="match status" value="1"/>
</dbReference>
<dbReference type="Pfam" id="PF08544">
    <property type="entry name" value="GHMP_kinases_C"/>
    <property type="match status" value="1"/>
</dbReference>
<feature type="non-terminal residue" evidence="10">
    <location>
        <position position="1"/>
    </location>
</feature>
<dbReference type="InterPro" id="IPR006204">
    <property type="entry name" value="GHMP_kinase_N_dom"/>
</dbReference>
<comment type="caution">
    <text evidence="10">The sequence shown here is derived from an EMBL/GenBank/DDBJ whole genome shotgun (WGS) entry which is preliminary data.</text>
</comment>
<dbReference type="SUPFAM" id="SSF55060">
    <property type="entry name" value="GHMP Kinase, C-terminal domain"/>
    <property type="match status" value="1"/>
</dbReference>
<dbReference type="SUPFAM" id="SSF54211">
    <property type="entry name" value="Ribosomal protein S5 domain 2-like"/>
    <property type="match status" value="1"/>
</dbReference>
<dbReference type="InterPro" id="IPR013750">
    <property type="entry name" value="GHMP_kinase_C_dom"/>
</dbReference>
<dbReference type="PANTHER" id="PTHR43527">
    <property type="entry name" value="4-DIPHOSPHOCYTIDYL-2-C-METHYL-D-ERYTHRITOL KINASE, CHLOROPLASTIC"/>
    <property type="match status" value="1"/>
</dbReference>